<feature type="binding site" evidence="10">
    <location>
        <begin position="23"/>
        <end position="30"/>
    </location>
    <ligand>
        <name>ATP</name>
        <dbReference type="ChEBI" id="CHEBI:30616"/>
    </ligand>
</feature>
<dbReference type="GO" id="GO:0006400">
    <property type="term" value="P:tRNA modification"/>
    <property type="evidence" value="ECO:0007669"/>
    <property type="project" value="TreeGrafter"/>
</dbReference>
<dbReference type="GO" id="GO:0005524">
    <property type="term" value="F:ATP binding"/>
    <property type="evidence" value="ECO:0007669"/>
    <property type="project" value="UniProtKB-UniRule"/>
</dbReference>
<evidence type="ECO:0000256" key="12">
    <source>
        <dbReference type="RuleBase" id="RU003784"/>
    </source>
</evidence>
<keyword evidence="5 10" id="KW-0819">tRNA processing</keyword>
<name>A0A4Q2EIN4_9ACTN</name>
<comment type="cofactor">
    <cofactor evidence="1 10">
        <name>Mg(2+)</name>
        <dbReference type="ChEBI" id="CHEBI:18420"/>
    </cofactor>
</comment>
<dbReference type="EMBL" id="PPCV01000001">
    <property type="protein sequence ID" value="RXW33371.1"/>
    <property type="molecule type" value="Genomic_DNA"/>
</dbReference>
<comment type="caution">
    <text evidence="10">Lacks conserved residue(s) required for the propagation of feature annotation.</text>
</comment>
<dbReference type="HAMAP" id="MF_00185">
    <property type="entry name" value="IPP_trans"/>
    <property type="match status" value="1"/>
</dbReference>
<dbReference type="Gene3D" id="3.40.50.300">
    <property type="entry name" value="P-loop containing nucleotide triphosphate hydrolases"/>
    <property type="match status" value="1"/>
</dbReference>
<dbReference type="OrthoDB" id="9776390at2"/>
<comment type="function">
    <text evidence="2 10 12">Catalyzes the transfer of a dimethylallyl group onto the adenine at position 37 in tRNAs that read codons beginning with uridine, leading to the formation of N6-(dimethylallyl)adenosine (i(6)A).</text>
</comment>
<evidence type="ECO:0000256" key="3">
    <source>
        <dbReference type="ARBA" id="ARBA00005842"/>
    </source>
</evidence>
<dbReference type="InterPro" id="IPR027417">
    <property type="entry name" value="P-loop_NTPase"/>
</dbReference>
<feature type="region of interest" description="Interaction with substrate tRNA" evidence="10">
    <location>
        <begin position="53"/>
        <end position="56"/>
    </location>
</feature>
<feature type="site" description="Interaction with substrate tRNA" evidence="10">
    <location>
        <position position="119"/>
    </location>
</feature>
<reference evidence="14 15" key="1">
    <citation type="submission" date="2018-01" db="EMBL/GenBank/DDBJ databases">
        <title>Lactibacter flavus gen. nov., sp. nov., a novel bacterium of the family Propionibacteriaceae isolated from raw milk and dairy products.</title>
        <authorList>
            <person name="Wenning M."/>
            <person name="Breitenwieser F."/>
            <person name="Huptas C."/>
            <person name="von Neubeck M."/>
            <person name="Busse H.-J."/>
            <person name="Scherer S."/>
        </authorList>
    </citation>
    <scope>NUCLEOTIDE SEQUENCE [LARGE SCALE GENOMIC DNA]</scope>
    <source>
        <strain evidence="14 15">VG341</strain>
    </source>
</reference>
<evidence type="ECO:0000256" key="7">
    <source>
        <dbReference type="ARBA" id="ARBA00022840"/>
    </source>
</evidence>
<keyword evidence="4 10" id="KW-0808">Transferase</keyword>
<keyword evidence="6 10" id="KW-0547">Nucleotide-binding</keyword>
<evidence type="ECO:0000256" key="9">
    <source>
        <dbReference type="ARBA" id="ARBA00049563"/>
    </source>
</evidence>
<evidence type="ECO:0000256" key="1">
    <source>
        <dbReference type="ARBA" id="ARBA00001946"/>
    </source>
</evidence>
<evidence type="ECO:0000256" key="11">
    <source>
        <dbReference type="RuleBase" id="RU003783"/>
    </source>
</evidence>
<evidence type="ECO:0000256" key="4">
    <source>
        <dbReference type="ARBA" id="ARBA00022679"/>
    </source>
</evidence>
<evidence type="ECO:0000256" key="6">
    <source>
        <dbReference type="ARBA" id="ARBA00022741"/>
    </source>
</evidence>
<feature type="site" description="Interaction with substrate tRNA" evidence="10">
    <location>
        <position position="140"/>
    </location>
</feature>
<dbReference type="Gene3D" id="1.10.20.140">
    <property type="match status" value="1"/>
</dbReference>
<organism evidence="14 15">
    <name type="scientific">Propioniciclava flava</name>
    <dbReference type="NCBI Taxonomy" id="2072026"/>
    <lineage>
        <taxon>Bacteria</taxon>
        <taxon>Bacillati</taxon>
        <taxon>Actinomycetota</taxon>
        <taxon>Actinomycetes</taxon>
        <taxon>Propionibacteriales</taxon>
        <taxon>Propionibacteriaceae</taxon>
        <taxon>Propioniciclava</taxon>
    </lineage>
</organism>
<evidence type="ECO:0000313" key="15">
    <source>
        <dbReference type="Proteomes" id="UP000290624"/>
    </source>
</evidence>
<dbReference type="EC" id="2.5.1.75" evidence="10"/>
<protein>
    <recommendedName>
        <fullName evidence="10">tRNA dimethylallyltransferase</fullName>
        <ecNumber evidence="10">2.5.1.75</ecNumber>
    </recommendedName>
    <alternativeName>
        <fullName evidence="10">Dimethylallyl diphosphate:tRNA dimethylallyltransferase</fullName>
        <shortName evidence="10">DMAPP:tRNA dimethylallyltransferase</shortName>
        <shortName evidence="10">DMATase</shortName>
    </alternativeName>
    <alternativeName>
        <fullName evidence="10">Isopentenyl-diphosphate:tRNA isopentenyltransferase</fullName>
        <shortName evidence="10">IPP transferase</shortName>
        <shortName evidence="10">IPPT</shortName>
        <shortName evidence="10">IPTase</shortName>
    </alternativeName>
</protein>
<dbReference type="AlphaFoldDB" id="A0A4Q2EIN4"/>
<evidence type="ECO:0000256" key="5">
    <source>
        <dbReference type="ARBA" id="ARBA00022694"/>
    </source>
</evidence>
<evidence type="ECO:0000256" key="8">
    <source>
        <dbReference type="ARBA" id="ARBA00022842"/>
    </source>
</evidence>
<comment type="catalytic activity">
    <reaction evidence="9 10 11">
        <text>adenosine(37) in tRNA + dimethylallyl diphosphate = N(6)-dimethylallyladenosine(37) in tRNA + diphosphate</text>
        <dbReference type="Rhea" id="RHEA:26482"/>
        <dbReference type="Rhea" id="RHEA-COMP:10162"/>
        <dbReference type="Rhea" id="RHEA-COMP:10375"/>
        <dbReference type="ChEBI" id="CHEBI:33019"/>
        <dbReference type="ChEBI" id="CHEBI:57623"/>
        <dbReference type="ChEBI" id="CHEBI:74411"/>
        <dbReference type="ChEBI" id="CHEBI:74415"/>
        <dbReference type="EC" id="2.5.1.75"/>
    </reaction>
</comment>
<dbReference type="GO" id="GO:0052381">
    <property type="term" value="F:tRNA dimethylallyltransferase activity"/>
    <property type="evidence" value="ECO:0007669"/>
    <property type="project" value="UniProtKB-UniRule"/>
</dbReference>
<dbReference type="Proteomes" id="UP000290624">
    <property type="component" value="Unassembled WGS sequence"/>
</dbReference>
<accession>A0A4Q2EIN4</accession>
<comment type="similarity">
    <text evidence="3 10 13">Belongs to the IPP transferase family.</text>
</comment>
<proteinExistence type="inferred from homology"/>
<evidence type="ECO:0000313" key="14">
    <source>
        <dbReference type="EMBL" id="RXW33371.1"/>
    </source>
</evidence>
<sequence length="326" mass="35391">MWSRGDTASGENGPVIPLLALNGPTASGKSSLSVEVAVLLRSHGIPAEVVNADSMLVYEGMDIGTAKPTPRERQGVPHHLIDIWPVTRSATVADFQGLARDVIAEVRDRGVVPILVGGSALYMRAIVDQFDFPGTDPAVRARWEAELDQIGAPALHRLLAARSPEAAAELNPGNGRRIVRALEVLDLTGDHRPTLPEWTFALEGVLTHGLSVERAEMDARIDARVAAMWEQGLVDEVRRLEGVGLRSGRTASKALGYRQVLDYLAGNLTEEQARLATAAGTRRFARKQLGWFRRDHRITWHEAGDPGAAHRVADDVIAAWRANVGE</sequence>
<comment type="subunit">
    <text evidence="10">Monomer.</text>
</comment>
<evidence type="ECO:0000256" key="10">
    <source>
        <dbReference type="HAMAP-Rule" id="MF_00185"/>
    </source>
</evidence>
<dbReference type="Pfam" id="PF01715">
    <property type="entry name" value="IPPT"/>
    <property type="match status" value="1"/>
</dbReference>
<evidence type="ECO:0000256" key="2">
    <source>
        <dbReference type="ARBA" id="ARBA00003213"/>
    </source>
</evidence>
<dbReference type="NCBIfam" id="TIGR00174">
    <property type="entry name" value="miaA"/>
    <property type="match status" value="1"/>
</dbReference>
<dbReference type="InterPro" id="IPR018022">
    <property type="entry name" value="IPT"/>
</dbReference>
<keyword evidence="7 10" id="KW-0067">ATP-binding</keyword>
<dbReference type="InterPro" id="IPR039657">
    <property type="entry name" value="Dimethylallyltransferase"/>
</dbReference>
<keyword evidence="15" id="KW-1185">Reference proteome</keyword>
<dbReference type="PANTHER" id="PTHR11088">
    <property type="entry name" value="TRNA DIMETHYLALLYLTRANSFERASE"/>
    <property type="match status" value="1"/>
</dbReference>
<gene>
    <name evidence="10" type="primary">miaA</name>
    <name evidence="14" type="ORF">C1706_00965</name>
</gene>
<comment type="caution">
    <text evidence="14">The sequence shown here is derived from an EMBL/GenBank/DDBJ whole genome shotgun (WGS) entry which is preliminary data.</text>
</comment>
<dbReference type="PANTHER" id="PTHR11088:SF60">
    <property type="entry name" value="TRNA DIMETHYLALLYLTRANSFERASE"/>
    <property type="match status" value="1"/>
</dbReference>
<keyword evidence="8 10" id="KW-0460">Magnesium</keyword>
<evidence type="ECO:0000256" key="13">
    <source>
        <dbReference type="RuleBase" id="RU003785"/>
    </source>
</evidence>
<dbReference type="SUPFAM" id="SSF52540">
    <property type="entry name" value="P-loop containing nucleoside triphosphate hydrolases"/>
    <property type="match status" value="1"/>
</dbReference>
<feature type="binding site" evidence="10">
    <location>
        <begin position="25"/>
        <end position="30"/>
    </location>
    <ligand>
        <name>substrate</name>
    </ligand>
</feature>